<dbReference type="EMBL" id="JAPDOD010000006">
    <property type="protein sequence ID" value="MDA0160642.1"/>
    <property type="molecule type" value="Genomic_DNA"/>
</dbReference>
<dbReference type="RefSeq" id="WP_270039592.1">
    <property type="nucleotide sequence ID" value="NZ_JAPDOD010000006.1"/>
</dbReference>
<keyword evidence="5" id="KW-1185">Reference proteome</keyword>
<name>A0A9X3MRY1_9ACTN</name>
<evidence type="ECO:0000256" key="1">
    <source>
        <dbReference type="ARBA" id="ARBA00023125"/>
    </source>
</evidence>
<dbReference type="AlphaFoldDB" id="A0A9X3MRY1"/>
<organism evidence="4 5">
    <name type="scientific">Solirubrobacter ginsenosidimutans</name>
    <dbReference type="NCBI Taxonomy" id="490573"/>
    <lineage>
        <taxon>Bacteria</taxon>
        <taxon>Bacillati</taxon>
        <taxon>Actinomycetota</taxon>
        <taxon>Thermoleophilia</taxon>
        <taxon>Solirubrobacterales</taxon>
        <taxon>Solirubrobacteraceae</taxon>
        <taxon>Solirubrobacter</taxon>
    </lineage>
</organism>
<evidence type="ECO:0000313" key="5">
    <source>
        <dbReference type="Proteomes" id="UP001149140"/>
    </source>
</evidence>
<comment type="caution">
    <text evidence="4">The sequence shown here is derived from an EMBL/GenBank/DDBJ whole genome shotgun (WGS) entry which is preliminary data.</text>
</comment>
<protein>
    <submittedName>
        <fullName evidence="4">TetR/AcrR family transcriptional regulator</fullName>
    </submittedName>
</protein>
<feature type="domain" description="HTH tetR-type" evidence="3">
    <location>
        <begin position="6"/>
        <end position="66"/>
    </location>
</feature>
<dbReference type="PROSITE" id="PS50977">
    <property type="entry name" value="HTH_TETR_2"/>
    <property type="match status" value="1"/>
</dbReference>
<dbReference type="InterPro" id="IPR001647">
    <property type="entry name" value="HTH_TetR"/>
</dbReference>
<dbReference type="PANTHER" id="PTHR30055">
    <property type="entry name" value="HTH-TYPE TRANSCRIPTIONAL REGULATOR RUTR"/>
    <property type="match status" value="1"/>
</dbReference>
<dbReference type="InterPro" id="IPR050109">
    <property type="entry name" value="HTH-type_TetR-like_transc_reg"/>
</dbReference>
<dbReference type="InterPro" id="IPR009057">
    <property type="entry name" value="Homeodomain-like_sf"/>
</dbReference>
<dbReference type="Gene3D" id="1.10.357.10">
    <property type="entry name" value="Tetracycline Repressor, domain 2"/>
    <property type="match status" value="1"/>
</dbReference>
<dbReference type="PANTHER" id="PTHR30055:SF239">
    <property type="entry name" value="TRANSCRIPTIONAL REGULATORY PROTEIN"/>
    <property type="match status" value="1"/>
</dbReference>
<dbReference type="SUPFAM" id="SSF46689">
    <property type="entry name" value="Homeodomain-like"/>
    <property type="match status" value="1"/>
</dbReference>
<evidence type="ECO:0000259" key="3">
    <source>
        <dbReference type="PROSITE" id="PS50977"/>
    </source>
</evidence>
<dbReference type="GO" id="GO:0000976">
    <property type="term" value="F:transcription cis-regulatory region binding"/>
    <property type="evidence" value="ECO:0007669"/>
    <property type="project" value="TreeGrafter"/>
</dbReference>
<dbReference type="Pfam" id="PF00440">
    <property type="entry name" value="TetR_N"/>
    <property type="match status" value="1"/>
</dbReference>
<reference evidence="4" key="1">
    <citation type="submission" date="2022-10" db="EMBL/GenBank/DDBJ databases">
        <title>The WGS of Solirubrobacter ginsenosidimutans DSM 21036.</title>
        <authorList>
            <person name="Jiang Z."/>
        </authorList>
    </citation>
    <scope>NUCLEOTIDE SEQUENCE</scope>
    <source>
        <strain evidence="4">DSM 21036</strain>
    </source>
</reference>
<dbReference type="Proteomes" id="UP001149140">
    <property type="component" value="Unassembled WGS sequence"/>
</dbReference>
<proteinExistence type="predicted"/>
<feature type="DNA-binding region" description="H-T-H motif" evidence="2">
    <location>
        <begin position="29"/>
        <end position="48"/>
    </location>
</feature>
<sequence>MPAQARTPRSDWIAAGLTALARGGPEAVRVEPLARELGATKGSFYWHFDDRAGLLEAMLDEWERTVVDDVIAQIDAGGGDARDRLRRLFALAGSFRDLPAVELAIRDWARRDAGVARRLKRLDNRRLDYMRTLFAAFADDDADAEVRCTLAFALFVGHPLIAADHPGRTRRDVLDLALAHLLR</sequence>
<accession>A0A9X3MRY1</accession>
<gene>
    <name evidence="4" type="ORF">OM076_10230</name>
</gene>
<evidence type="ECO:0000313" key="4">
    <source>
        <dbReference type="EMBL" id="MDA0160642.1"/>
    </source>
</evidence>
<evidence type="ECO:0000256" key="2">
    <source>
        <dbReference type="PROSITE-ProRule" id="PRU00335"/>
    </source>
</evidence>
<keyword evidence="1 2" id="KW-0238">DNA-binding</keyword>
<dbReference type="GO" id="GO:0003700">
    <property type="term" value="F:DNA-binding transcription factor activity"/>
    <property type="evidence" value="ECO:0007669"/>
    <property type="project" value="TreeGrafter"/>
</dbReference>